<proteinExistence type="predicted"/>
<dbReference type="Proteomes" id="UP001501442">
    <property type="component" value="Unassembled WGS sequence"/>
</dbReference>
<sequence length="93" mass="9417">MTATGAVALTGSNQAVSATPAFYAGFSIRETAGSTAVVRIWDNPSAASGTVLEEIGFAANESAREYYPGGVWATKGIYVQVVSGTVAGSVRIG</sequence>
<organism evidence="1 2">
    <name type="scientific">Actinoallomurus vinaceus</name>
    <dbReference type="NCBI Taxonomy" id="1080074"/>
    <lineage>
        <taxon>Bacteria</taxon>
        <taxon>Bacillati</taxon>
        <taxon>Actinomycetota</taxon>
        <taxon>Actinomycetes</taxon>
        <taxon>Streptosporangiales</taxon>
        <taxon>Thermomonosporaceae</taxon>
        <taxon>Actinoallomurus</taxon>
    </lineage>
</organism>
<evidence type="ECO:0000313" key="1">
    <source>
        <dbReference type="EMBL" id="GAA4626624.1"/>
    </source>
</evidence>
<dbReference type="RefSeq" id="WP_345431946.1">
    <property type="nucleotide sequence ID" value="NZ_BAABHK010000004.1"/>
</dbReference>
<gene>
    <name evidence="1" type="ORF">GCM10023196_035610</name>
</gene>
<name>A0ABP8U8V2_9ACTN</name>
<protein>
    <submittedName>
        <fullName evidence="1">Uncharacterized protein</fullName>
    </submittedName>
</protein>
<accession>A0ABP8U8V2</accession>
<reference evidence="2" key="1">
    <citation type="journal article" date="2019" name="Int. J. Syst. Evol. Microbiol.">
        <title>The Global Catalogue of Microorganisms (GCM) 10K type strain sequencing project: providing services to taxonomists for standard genome sequencing and annotation.</title>
        <authorList>
            <consortium name="The Broad Institute Genomics Platform"/>
            <consortium name="The Broad Institute Genome Sequencing Center for Infectious Disease"/>
            <person name="Wu L."/>
            <person name="Ma J."/>
        </authorList>
    </citation>
    <scope>NUCLEOTIDE SEQUENCE [LARGE SCALE GENOMIC DNA]</scope>
    <source>
        <strain evidence="2">JCM 17939</strain>
    </source>
</reference>
<comment type="caution">
    <text evidence="1">The sequence shown here is derived from an EMBL/GenBank/DDBJ whole genome shotgun (WGS) entry which is preliminary data.</text>
</comment>
<evidence type="ECO:0000313" key="2">
    <source>
        <dbReference type="Proteomes" id="UP001501442"/>
    </source>
</evidence>
<dbReference type="EMBL" id="BAABHK010000004">
    <property type="protein sequence ID" value="GAA4626624.1"/>
    <property type="molecule type" value="Genomic_DNA"/>
</dbReference>
<keyword evidence="2" id="KW-1185">Reference proteome</keyword>